<sequence length="90" mass="10313">MAPSPSALTDAELDALPEYIFDDRRSILWELLDDGRYGMRAADPIAYDPEMTRSLHELRSTIGSILLPLRVDKRPRDRETSRLVDPDNDQ</sequence>
<dbReference type="AlphaFoldDB" id="A0A846X5E3"/>
<dbReference type="Proteomes" id="UP000582646">
    <property type="component" value="Unassembled WGS sequence"/>
</dbReference>
<evidence type="ECO:0000313" key="1">
    <source>
        <dbReference type="EMBL" id="NKY19529.1"/>
    </source>
</evidence>
<reference evidence="1 2" key="1">
    <citation type="submission" date="2020-04" db="EMBL/GenBank/DDBJ databases">
        <title>MicrobeNet Type strains.</title>
        <authorList>
            <person name="Nicholson A.C."/>
        </authorList>
    </citation>
    <scope>NUCLEOTIDE SEQUENCE [LARGE SCALE GENOMIC DNA]</scope>
    <source>
        <strain evidence="1 2">DSM 44113</strain>
    </source>
</reference>
<dbReference type="EMBL" id="JAAXOQ010000018">
    <property type="protein sequence ID" value="NKY19529.1"/>
    <property type="molecule type" value="Genomic_DNA"/>
</dbReference>
<keyword evidence="2" id="KW-1185">Reference proteome</keyword>
<proteinExistence type="predicted"/>
<accession>A0A846X5E3</accession>
<gene>
    <name evidence="1" type="ORF">HF999_14270</name>
</gene>
<protein>
    <submittedName>
        <fullName evidence="1">Uncharacterized protein</fullName>
    </submittedName>
</protein>
<organism evidence="1 2">
    <name type="scientific">Tsukamurella spumae</name>
    <dbReference type="NCBI Taxonomy" id="44753"/>
    <lineage>
        <taxon>Bacteria</taxon>
        <taxon>Bacillati</taxon>
        <taxon>Actinomycetota</taxon>
        <taxon>Actinomycetes</taxon>
        <taxon>Mycobacteriales</taxon>
        <taxon>Tsukamurellaceae</taxon>
        <taxon>Tsukamurella</taxon>
    </lineage>
</organism>
<dbReference type="RefSeq" id="WP_168546522.1">
    <property type="nucleotide sequence ID" value="NZ_BAAAKS010000054.1"/>
</dbReference>
<name>A0A846X5E3_9ACTN</name>
<evidence type="ECO:0000313" key="2">
    <source>
        <dbReference type="Proteomes" id="UP000582646"/>
    </source>
</evidence>
<comment type="caution">
    <text evidence="1">The sequence shown here is derived from an EMBL/GenBank/DDBJ whole genome shotgun (WGS) entry which is preliminary data.</text>
</comment>